<dbReference type="PANTHER" id="PTHR12433">
    <property type="entry name" value="MEDIATOR OF RNA POLYMERASE II TRANSCRIPTION SUBUNIT 25"/>
    <property type="match status" value="1"/>
</dbReference>
<sequence>MNIQETYHLYLEDYFVGEGLSYSLNDNNEFFQINRPQNQGGIQGEPISLMPKPKYVPQQKEFLLLLKINEGDQDTYEIHSLNKFSKIRRFSASELIVKFNSDRCNQMNSFDNFIIITCLDYEEEQLNYLIFDSDYQLIKTFKFDIKYAQYESILISKSAGKYLCTLINNGQQKDNEYISNYSNLIIFQLETQNLADSKTTINIVQLNQIQTSADFISDFDLVKEGYLFISYFNLGVQIHQLNEQKLYQLDISIKKRILGIRAQKISYGFHEYNIVYWNEEHISNFLYEPIKNKIISWEKKIQTNQINLSLNFVTSVFINDKFIVVSNTNGISIYPTIINDVNEGMQLYYYPSKSALSYFINIIDYLISIEEGSLILYMINDPLIKITASELQKIPQSFKIRAISNQFDKPQVECPILNLYFQVQIDYNPTKIQYIYFDQPFQVWFTQIQRGVYQDVGSPYQQIKIKIDQDKIQEVKWNQLIIKNGLQLQGYVSNSNQVKVEFDKVLTEHKTFQNQYDLGDVAYMKQQLLYQYQTEFKFREKFYMITQSYFKLDLQECGVNDPQNCELILSQNLEIRNTIHMIRFNIHNDYAYLAIDQQLIYEAFENLQLQNIKNSKITIFRFKMNEKNKSVKVYKISHLLHQTIQIDIIDDRLYMLYKSQVQNYIFTSKITEINPTLDILQLSHKVNKCQNFAFNIELYGYFLYYFTVEIIEQDDVTRNFELLNVINIEDGKFELVNAIKYKEGLPLIKFKYSYVLYLTKGGVYLSQFTDIVVTYLTKSNFLTFAFTQYKDKDYERFRKKNLIVFPGQEVHQETNPRIKRSSSEIFFYLEPVYITADSNIVIYNMRSTILNCQHFSLADTFLDIERNYVTTLKKDIFAIHKSPGKTWVMNSLLIQFITHEPKIKINYQANTKENPLKIEFTVLSNQLGPEESPQFQLIIESEQQNQENSQQEASQQQNNQQQQNQQQINELNLEEYFRRLFDQLQQTNGIQFGTI</sequence>
<keyword evidence="3" id="KW-1185">Reference proteome</keyword>
<dbReference type="RefSeq" id="XP_001461873.1">
    <property type="nucleotide sequence ID" value="XM_001461836.1"/>
</dbReference>
<dbReference type="InParanoid" id="A0EGQ9"/>
<dbReference type="KEGG" id="ptm:GSPATT00026824001"/>
<dbReference type="EMBL" id="CT868677">
    <property type="protein sequence ID" value="CAK94500.1"/>
    <property type="molecule type" value="Genomic_DNA"/>
</dbReference>
<feature type="region of interest" description="Disordered" evidence="1">
    <location>
        <begin position="943"/>
        <end position="966"/>
    </location>
</feature>
<evidence type="ECO:0000313" key="3">
    <source>
        <dbReference type="Proteomes" id="UP000000600"/>
    </source>
</evidence>
<dbReference type="GO" id="GO:0016592">
    <property type="term" value="C:mediator complex"/>
    <property type="evidence" value="ECO:0000318"/>
    <property type="project" value="GO_Central"/>
</dbReference>
<dbReference type="OMA" id="FHEYNIV"/>
<organism evidence="2 3">
    <name type="scientific">Paramecium tetraurelia</name>
    <dbReference type="NCBI Taxonomy" id="5888"/>
    <lineage>
        <taxon>Eukaryota</taxon>
        <taxon>Sar</taxon>
        <taxon>Alveolata</taxon>
        <taxon>Ciliophora</taxon>
        <taxon>Intramacronucleata</taxon>
        <taxon>Oligohymenophorea</taxon>
        <taxon>Peniculida</taxon>
        <taxon>Parameciidae</taxon>
        <taxon>Paramecium</taxon>
    </lineage>
</organism>
<dbReference type="AlphaFoldDB" id="A0EGQ9"/>
<proteinExistence type="predicted"/>
<dbReference type="HOGENOM" id="CLU_300820_0_0_1"/>
<name>A0EGQ9_PARTE</name>
<dbReference type="GO" id="GO:0005667">
    <property type="term" value="C:transcription regulator complex"/>
    <property type="evidence" value="ECO:0000318"/>
    <property type="project" value="GO_Central"/>
</dbReference>
<dbReference type="OrthoDB" id="309682at2759"/>
<dbReference type="GeneID" id="5047658"/>
<gene>
    <name evidence="2" type="ORF">GSPATT00026824001</name>
</gene>
<protein>
    <submittedName>
        <fullName evidence="2">Uncharacterized protein</fullName>
    </submittedName>
</protein>
<evidence type="ECO:0000256" key="1">
    <source>
        <dbReference type="SAM" id="MobiDB-lite"/>
    </source>
</evidence>
<dbReference type="Proteomes" id="UP000000600">
    <property type="component" value="Unassembled WGS sequence"/>
</dbReference>
<reference evidence="2 3" key="1">
    <citation type="journal article" date="2006" name="Nature">
        <title>Global trends of whole-genome duplications revealed by the ciliate Paramecium tetraurelia.</title>
        <authorList>
            <consortium name="Genoscope"/>
            <person name="Aury J.-M."/>
            <person name="Jaillon O."/>
            <person name="Duret L."/>
            <person name="Noel B."/>
            <person name="Jubin C."/>
            <person name="Porcel B.M."/>
            <person name="Segurens B."/>
            <person name="Daubin V."/>
            <person name="Anthouard V."/>
            <person name="Aiach N."/>
            <person name="Arnaiz O."/>
            <person name="Billaut A."/>
            <person name="Beisson J."/>
            <person name="Blanc I."/>
            <person name="Bouhouche K."/>
            <person name="Camara F."/>
            <person name="Duharcourt S."/>
            <person name="Guigo R."/>
            <person name="Gogendeau D."/>
            <person name="Katinka M."/>
            <person name="Keller A.-M."/>
            <person name="Kissmehl R."/>
            <person name="Klotz C."/>
            <person name="Koll F."/>
            <person name="Le Moue A."/>
            <person name="Lepere C."/>
            <person name="Malinsky S."/>
            <person name="Nowacki M."/>
            <person name="Nowak J.K."/>
            <person name="Plattner H."/>
            <person name="Poulain J."/>
            <person name="Ruiz F."/>
            <person name="Serrano V."/>
            <person name="Zagulski M."/>
            <person name="Dessen P."/>
            <person name="Betermier M."/>
            <person name="Weissenbach J."/>
            <person name="Scarpelli C."/>
            <person name="Schachter V."/>
            <person name="Sperling L."/>
            <person name="Meyer E."/>
            <person name="Cohen J."/>
            <person name="Wincker P."/>
        </authorList>
    </citation>
    <scope>NUCLEOTIDE SEQUENCE [LARGE SCALE GENOMIC DNA]</scope>
    <source>
        <strain evidence="2 3">Stock d4-2</strain>
    </source>
</reference>
<dbReference type="GO" id="GO:0045944">
    <property type="term" value="P:positive regulation of transcription by RNA polymerase II"/>
    <property type="evidence" value="ECO:0000318"/>
    <property type="project" value="GO_Central"/>
</dbReference>
<dbReference type="PANTHER" id="PTHR12433:SF11">
    <property type="entry name" value="MEDIATOR OF RNA POLYMERASE II TRANSCRIPTION SUBUNIT 25"/>
    <property type="match status" value="1"/>
</dbReference>
<accession>A0EGQ9</accession>
<evidence type="ECO:0000313" key="2">
    <source>
        <dbReference type="EMBL" id="CAK94500.1"/>
    </source>
</evidence>